<dbReference type="EMBL" id="BAAARV010000142">
    <property type="protein sequence ID" value="GAA2395244.1"/>
    <property type="molecule type" value="Genomic_DNA"/>
</dbReference>
<accession>A0ABN3I5P7</accession>
<keyword evidence="2" id="KW-1185">Reference proteome</keyword>
<proteinExistence type="predicted"/>
<dbReference type="RefSeq" id="WP_344620776.1">
    <property type="nucleotide sequence ID" value="NZ_BAAARV010000142.1"/>
</dbReference>
<comment type="caution">
    <text evidence="1">The sequence shown here is derived from an EMBL/GenBank/DDBJ whole genome shotgun (WGS) entry which is preliminary data.</text>
</comment>
<protein>
    <recommendedName>
        <fullName evidence="3">DUF1330 domain-containing protein</fullName>
    </recommendedName>
</protein>
<reference evidence="1 2" key="1">
    <citation type="journal article" date="2019" name="Int. J. Syst. Evol. Microbiol.">
        <title>The Global Catalogue of Microorganisms (GCM) 10K type strain sequencing project: providing services to taxonomists for standard genome sequencing and annotation.</title>
        <authorList>
            <consortium name="The Broad Institute Genomics Platform"/>
            <consortium name="The Broad Institute Genome Sequencing Center for Infectious Disease"/>
            <person name="Wu L."/>
            <person name="Ma J."/>
        </authorList>
    </citation>
    <scope>NUCLEOTIDE SEQUENCE [LARGE SCALE GENOMIC DNA]</scope>
    <source>
        <strain evidence="1 2">JCM 3272</strain>
    </source>
</reference>
<sequence length="92" mass="10186">MSQKLLLVALVDLVPGAAEDGARYEDEVLALLPRHGGTLERRLTTGDTEVQVISFAARAGYESFMTDPERLAIRERYGERAPAARVLEVTER</sequence>
<organism evidence="1 2">
    <name type="scientific">Dactylosporangium salmoneum</name>
    <dbReference type="NCBI Taxonomy" id="53361"/>
    <lineage>
        <taxon>Bacteria</taxon>
        <taxon>Bacillati</taxon>
        <taxon>Actinomycetota</taxon>
        <taxon>Actinomycetes</taxon>
        <taxon>Micromonosporales</taxon>
        <taxon>Micromonosporaceae</taxon>
        <taxon>Dactylosporangium</taxon>
    </lineage>
</organism>
<evidence type="ECO:0000313" key="1">
    <source>
        <dbReference type="EMBL" id="GAA2395244.1"/>
    </source>
</evidence>
<evidence type="ECO:0000313" key="2">
    <source>
        <dbReference type="Proteomes" id="UP001501444"/>
    </source>
</evidence>
<gene>
    <name evidence="1" type="ORF">GCM10010170_109900</name>
</gene>
<dbReference type="Proteomes" id="UP001501444">
    <property type="component" value="Unassembled WGS sequence"/>
</dbReference>
<evidence type="ECO:0008006" key="3">
    <source>
        <dbReference type="Google" id="ProtNLM"/>
    </source>
</evidence>
<name>A0ABN3I5P7_9ACTN</name>